<feature type="region of interest" description="Disordered" evidence="1">
    <location>
        <begin position="166"/>
        <end position="221"/>
    </location>
</feature>
<dbReference type="Gene3D" id="3.30.70.270">
    <property type="match status" value="1"/>
</dbReference>
<dbReference type="InterPro" id="IPR000477">
    <property type="entry name" value="RT_dom"/>
</dbReference>
<gene>
    <name evidence="3" type="ORF">Pfra01_002049500</name>
</gene>
<organism evidence="3 4">
    <name type="scientific">Phytophthora fragariaefolia</name>
    <dbReference type="NCBI Taxonomy" id="1490495"/>
    <lineage>
        <taxon>Eukaryota</taxon>
        <taxon>Sar</taxon>
        <taxon>Stramenopiles</taxon>
        <taxon>Oomycota</taxon>
        <taxon>Peronosporomycetes</taxon>
        <taxon>Peronosporales</taxon>
        <taxon>Peronosporaceae</taxon>
        <taxon>Phytophthora</taxon>
    </lineage>
</organism>
<dbReference type="Proteomes" id="UP001165121">
    <property type="component" value="Unassembled WGS sequence"/>
</dbReference>
<evidence type="ECO:0000259" key="2">
    <source>
        <dbReference type="PROSITE" id="PS50878"/>
    </source>
</evidence>
<evidence type="ECO:0000256" key="1">
    <source>
        <dbReference type="SAM" id="MobiDB-lite"/>
    </source>
</evidence>
<sequence length="580" mass="64594">MVHDLFDRLDIAEVFNDAWDFTAALRKRIVAATDNNDAIQFASNAAFAIKNSLAFKFKSSLQASTQSQVDPPFDRIIEDNGLTAQLGVCPESVPFFKSRMKQRCKLLINSLQPEELRMEIQRMVKLELREAAMSCVCLYPLILHRARLQQHYHFLSNEFGKGRDAKKSALVAPKTAPYTGKSTQQGGRKPAQQGGSKPRAEHAKQGAAAATPSSQQRPPPRTGCWACKGPYWLDDCPTASDDAKESARQKMAEIYRSRRQVKRWRLRGYAAADGNSVRLNDLINVPFCPDTGADANVVPRRVLDGLVELRSDVRLTPLVVAQEVERYDGHVAVCTEEAHLDLRINTVAGSVNLYQVSCTVLDADTDEFLLGKVTLRSLGIDMNRMIEQLVASPALDDSDEGLSTDPVFGIIDAERLTAMVLDAAENGFRPSIYPPLQQQFLREYTKKALEERGLIRKNNSSRWASPALPVKKPGTHGEFRMTVDYRRVNARTVRVAGTSPNLAVVTSSVRGSYGLASFDLHKGFWQMGLHEDSQKMFSIMTDDAVYTPTRVPQGATDSALHFQNQIQFVFDPLLYNTVLI</sequence>
<dbReference type="AlphaFoldDB" id="A0A9W7D0W0"/>
<proteinExistence type="predicted"/>
<evidence type="ECO:0000313" key="3">
    <source>
        <dbReference type="EMBL" id="GMF51002.1"/>
    </source>
</evidence>
<dbReference type="SUPFAM" id="SSF56672">
    <property type="entry name" value="DNA/RNA polymerases"/>
    <property type="match status" value="1"/>
</dbReference>
<dbReference type="Pfam" id="PF00078">
    <property type="entry name" value="RVT_1"/>
    <property type="match status" value="1"/>
</dbReference>
<dbReference type="InterPro" id="IPR043128">
    <property type="entry name" value="Rev_trsase/Diguanyl_cyclase"/>
</dbReference>
<dbReference type="PANTHER" id="PTHR33064:SF37">
    <property type="entry name" value="RIBONUCLEASE H"/>
    <property type="match status" value="1"/>
</dbReference>
<comment type="caution">
    <text evidence="3">The sequence shown here is derived from an EMBL/GenBank/DDBJ whole genome shotgun (WGS) entry which is preliminary data.</text>
</comment>
<dbReference type="PANTHER" id="PTHR33064">
    <property type="entry name" value="POL PROTEIN"/>
    <property type="match status" value="1"/>
</dbReference>
<dbReference type="OrthoDB" id="126052at2759"/>
<accession>A0A9W7D0W0</accession>
<dbReference type="CDD" id="cd01647">
    <property type="entry name" value="RT_LTR"/>
    <property type="match status" value="1"/>
</dbReference>
<reference evidence="3" key="1">
    <citation type="submission" date="2023-04" db="EMBL/GenBank/DDBJ databases">
        <title>Phytophthora fragariaefolia NBRC 109709.</title>
        <authorList>
            <person name="Ichikawa N."/>
            <person name="Sato H."/>
            <person name="Tonouchi N."/>
        </authorList>
    </citation>
    <scope>NUCLEOTIDE SEQUENCE</scope>
    <source>
        <strain evidence="3">NBRC 109709</strain>
    </source>
</reference>
<protein>
    <submittedName>
        <fullName evidence="3">Unnamed protein product</fullName>
    </submittedName>
</protein>
<evidence type="ECO:0000313" key="4">
    <source>
        <dbReference type="Proteomes" id="UP001165121"/>
    </source>
</evidence>
<dbReference type="PROSITE" id="PS50878">
    <property type="entry name" value="RT_POL"/>
    <property type="match status" value="1"/>
</dbReference>
<name>A0A9W7D0W0_9STRA</name>
<dbReference type="Gene3D" id="3.10.10.10">
    <property type="entry name" value="HIV Type 1 Reverse Transcriptase, subunit A, domain 1"/>
    <property type="match status" value="1"/>
</dbReference>
<feature type="domain" description="Reverse transcriptase" evidence="2">
    <location>
        <begin position="451"/>
        <end position="580"/>
    </location>
</feature>
<dbReference type="InterPro" id="IPR043502">
    <property type="entry name" value="DNA/RNA_pol_sf"/>
</dbReference>
<dbReference type="InterPro" id="IPR051320">
    <property type="entry name" value="Viral_Replic_Matur_Polypro"/>
</dbReference>
<keyword evidence="4" id="KW-1185">Reference proteome</keyword>
<dbReference type="EMBL" id="BSXT01002801">
    <property type="protein sequence ID" value="GMF51002.1"/>
    <property type="molecule type" value="Genomic_DNA"/>
</dbReference>